<dbReference type="Pfam" id="PF25573">
    <property type="entry name" value="TPR_PSMD3_N"/>
    <property type="match status" value="1"/>
</dbReference>
<dbReference type="GO" id="GO:0070390">
    <property type="term" value="C:transcription export complex 2"/>
    <property type="evidence" value="ECO:0007669"/>
    <property type="project" value="TreeGrafter"/>
</dbReference>
<dbReference type="GO" id="GO:0003723">
    <property type="term" value="F:RNA binding"/>
    <property type="evidence" value="ECO:0007669"/>
    <property type="project" value="InterPro"/>
</dbReference>
<proteinExistence type="predicted"/>
<evidence type="ECO:0000313" key="4">
    <source>
        <dbReference type="Proteomes" id="UP000039324"/>
    </source>
</evidence>
<feature type="domain" description="PCI" evidence="1">
    <location>
        <begin position="282"/>
        <end position="470"/>
    </location>
</feature>
<dbReference type="InterPro" id="IPR057985">
    <property type="entry name" value="TPR_PSMD3_N"/>
</dbReference>
<dbReference type="Proteomes" id="UP000039324">
    <property type="component" value="Unassembled WGS sequence"/>
</dbReference>
<dbReference type="PANTHER" id="PTHR12732:SF0">
    <property type="entry name" value="PCI DOMAIN-CONTAINING PROTEIN 2"/>
    <property type="match status" value="1"/>
</dbReference>
<keyword evidence="4" id="KW-1185">Reference proteome</keyword>
<dbReference type="GO" id="GO:0016973">
    <property type="term" value="P:poly(A)+ mRNA export from nucleus"/>
    <property type="evidence" value="ECO:0007669"/>
    <property type="project" value="TreeGrafter"/>
</dbReference>
<geneLocation type="mitochondrion" evidence="3"/>
<evidence type="ECO:0000313" key="5">
    <source>
        <dbReference type="Proteomes" id="UP000290189"/>
    </source>
</evidence>
<dbReference type="GO" id="GO:0006368">
    <property type="term" value="P:transcription elongation by RNA polymerase II"/>
    <property type="evidence" value="ECO:0007669"/>
    <property type="project" value="TreeGrafter"/>
</dbReference>
<dbReference type="EMBL" id="CDSF01000002">
    <property type="protein sequence ID" value="CEO94931.1"/>
    <property type="molecule type" value="Genomic_DNA"/>
</dbReference>
<evidence type="ECO:0000313" key="3">
    <source>
        <dbReference type="EMBL" id="SPQ94263.1"/>
    </source>
</evidence>
<dbReference type="InterPro" id="IPR045114">
    <property type="entry name" value="Csn12-like"/>
</dbReference>
<dbReference type="GO" id="GO:0003690">
    <property type="term" value="F:double-stranded DNA binding"/>
    <property type="evidence" value="ECO:0007669"/>
    <property type="project" value="InterPro"/>
</dbReference>
<organism evidence="2 4">
    <name type="scientific">Plasmodiophora brassicae</name>
    <name type="common">Clubroot disease agent</name>
    <dbReference type="NCBI Taxonomy" id="37360"/>
    <lineage>
        <taxon>Eukaryota</taxon>
        <taxon>Sar</taxon>
        <taxon>Rhizaria</taxon>
        <taxon>Endomyxa</taxon>
        <taxon>Phytomyxea</taxon>
        <taxon>Plasmodiophorida</taxon>
        <taxon>Plasmodiophoridae</taxon>
        <taxon>Plasmodiophora</taxon>
    </lineage>
</organism>
<protein>
    <recommendedName>
        <fullName evidence="1">PCI domain-containing protein</fullName>
    </recommendedName>
</protein>
<dbReference type="OrthoDB" id="10252687at2759"/>
<dbReference type="Proteomes" id="UP000290189">
    <property type="component" value="Unassembled WGS sequence"/>
</dbReference>
<reference evidence="2 4" key="1">
    <citation type="submission" date="2015-02" db="EMBL/GenBank/DDBJ databases">
        <authorList>
            <person name="Chooi Y.-H."/>
        </authorList>
    </citation>
    <scope>NUCLEOTIDE SEQUENCE [LARGE SCALE GENOMIC DNA]</scope>
    <source>
        <strain evidence="2">E3</strain>
    </source>
</reference>
<evidence type="ECO:0000313" key="2">
    <source>
        <dbReference type="EMBL" id="CEO94931.1"/>
    </source>
</evidence>
<dbReference type="InterPro" id="IPR036388">
    <property type="entry name" value="WH-like_DNA-bd_sf"/>
</dbReference>
<name>A0A0G4II69_PLABS</name>
<dbReference type="EMBL" id="OVEO01000002">
    <property type="protein sequence ID" value="SPQ94263.1"/>
    <property type="molecule type" value="Genomic_DNA"/>
</dbReference>
<dbReference type="OMA" id="REVNTKN"/>
<dbReference type="PANTHER" id="PTHR12732">
    <property type="entry name" value="UNCHARACTERIZED PROTEASOME COMPONENT REGION PCI-CONTAINING"/>
    <property type="match status" value="1"/>
</dbReference>
<keyword evidence="3" id="KW-0496">Mitochondrion</keyword>
<dbReference type="STRING" id="37360.A0A0G4II69"/>
<dbReference type="InterPro" id="IPR000717">
    <property type="entry name" value="PCI_dom"/>
</dbReference>
<dbReference type="AlphaFoldDB" id="A0A0G4II69"/>
<dbReference type="GO" id="GO:0000973">
    <property type="term" value="P:post-transcriptional tethering of RNA polymerase II gene DNA at nuclear periphery"/>
    <property type="evidence" value="ECO:0007669"/>
    <property type="project" value="TreeGrafter"/>
</dbReference>
<evidence type="ECO:0000259" key="1">
    <source>
        <dbReference type="PROSITE" id="PS50250"/>
    </source>
</evidence>
<dbReference type="Pfam" id="PF01399">
    <property type="entry name" value="PCI"/>
    <property type="match status" value="1"/>
</dbReference>
<sequence length="478" mass="55021">MTVPLAGSTRPHCVPQLCLFIHGHNLVEVNSFVDVMGLITRSNSHVSLSLSCEVRRVRTNLSATMAQQLVAFVKNVKDAIDSEDGKLLSAYLDLSPSVVAHPPALLKAFEDENALRSACSRLLTGNFVKIVEGHYRCLYLASVNRFIEGFEQQSECASAFLAEMNMERPEKTNWWLRPIHTMMITFRNVAFKADEQKAKEQGNSKSVFAIQVPEVLQRFFRRMIQDRSQFNVSKIAGALFTVNEMLKVYFHINNLRLCTQTIRTVEGQTFPALENFPKSQTVTYNYFLGRLKLFDEQYEQAEKSLQWAFSHCHRGAWKNKRKILEFLIPVKLYLGKYPKRRLLEKYKLMHFHGIVAAMSLGRLDLFENELKKHEEAYIKKGVFLTLEQLKMFVYRNLFSRVLAVQQARPTNTKKSLLPFDVMQLAMRLNNRPDIDCNEIECITANLIYDKFLKGYIAHQRGVMVSQTDPFPAINRSSA</sequence>
<reference evidence="3 5" key="2">
    <citation type="submission" date="2018-03" db="EMBL/GenBank/DDBJ databases">
        <authorList>
            <person name="Fogelqvist J."/>
        </authorList>
    </citation>
    <scope>NUCLEOTIDE SEQUENCE [LARGE SCALE GENOMIC DNA]</scope>
</reference>
<gene>
    <name evidence="2" type="ORF">PBRA_003744</name>
    <name evidence="3" type="ORF">PLBR_LOCUS1478</name>
</gene>
<dbReference type="SMART" id="SM00753">
    <property type="entry name" value="PAM"/>
    <property type="match status" value="1"/>
</dbReference>
<dbReference type="PROSITE" id="PS50250">
    <property type="entry name" value="PCI"/>
    <property type="match status" value="1"/>
</dbReference>
<accession>A0A0G4II69</accession>
<dbReference type="Gene3D" id="1.10.10.10">
    <property type="entry name" value="Winged helix-like DNA-binding domain superfamily/Winged helix DNA-binding domain"/>
    <property type="match status" value="1"/>
</dbReference>